<dbReference type="AlphaFoldDB" id="A0A0E9VQY2"/>
<evidence type="ECO:0000313" key="1">
    <source>
        <dbReference type="EMBL" id="JAH79693.1"/>
    </source>
</evidence>
<dbReference type="EMBL" id="GBXM01028884">
    <property type="protein sequence ID" value="JAH79693.1"/>
    <property type="molecule type" value="Transcribed_RNA"/>
</dbReference>
<sequence>MLYEHIKEHAVKNNFSIQWYTPQVTTLR</sequence>
<protein>
    <submittedName>
        <fullName evidence="1">Uncharacterized protein</fullName>
    </submittedName>
</protein>
<proteinExistence type="predicted"/>
<accession>A0A0E9VQY2</accession>
<reference evidence="1" key="1">
    <citation type="submission" date="2014-11" db="EMBL/GenBank/DDBJ databases">
        <authorList>
            <person name="Amaro Gonzalez C."/>
        </authorList>
    </citation>
    <scope>NUCLEOTIDE SEQUENCE</scope>
</reference>
<reference evidence="1" key="2">
    <citation type="journal article" date="2015" name="Fish Shellfish Immunol.">
        <title>Early steps in the European eel (Anguilla anguilla)-Vibrio vulnificus interaction in the gills: Role of the RtxA13 toxin.</title>
        <authorList>
            <person name="Callol A."/>
            <person name="Pajuelo D."/>
            <person name="Ebbesson L."/>
            <person name="Teles M."/>
            <person name="MacKenzie S."/>
            <person name="Amaro C."/>
        </authorList>
    </citation>
    <scope>NUCLEOTIDE SEQUENCE</scope>
</reference>
<name>A0A0E9VQY2_ANGAN</name>
<organism evidence="1">
    <name type="scientific">Anguilla anguilla</name>
    <name type="common">European freshwater eel</name>
    <name type="synonym">Muraena anguilla</name>
    <dbReference type="NCBI Taxonomy" id="7936"/>
    <lineage>
        <taxon>Eukaryota</taxon>
        <taxon>Metazoa</taxon>
        <taxon>Chordata</taxon>
        <taxon>Craniata</taxon>
        <taxon>Vertebrata</taxon>
        <taxon>Euteleostomi</taxon>
        <taxon>Actinopterygii</taxon>
        <taxon>Neopterygii</taxon>
        <taxon>Teleostei</taxon>
        <taxon>Anguilliformes</taxon>
        <taxon>Anguillidae</taxon>
        <taxon>Anguilla</taxon>
    </lineage>
</organism>